<sequence length="242" mass="27540">MSDDRADTIYLAKLQEQAERYEEMADSMKKVAKMNTEFSSEERNLFSVAYKNVIGTRRAAWRIISAVEQKEESRGETAKVEKIRAYRKKIEEELTKICTEIFDLIDNNLIPHAPTGESKVFFHKMKGDYCRYMAEYTTDDKRKEAGDKSLAAYTAASEIANADLPPTNPIRLGLALNFSVFHYEILNNPEQACTMAKQAFDDAIAELDNLSEDSYKDTTLIMQLIRDNLTLWTSDAGDDGDN</sequence>
<dbReference type="InterPro" id="IPR000308">
    <property type="entry name" value="14-3-3"/>
</dbReference>
<dbReference type="PRINTS" id="PR00305">
    <property type="entry name" value="1433ZETA"/>
</dbReference>
<proteinExistence type="inferred from homology"/>
<comment type="similarity">
    <text evidence="1">Belongs to the 14-3-3 family.</text>
</comment>
<feature type="domain" description="14-3-3" evidence="2">
    <location>
        <begin position="5"/>
        <end position="242"/>
    </location>
</feature>
<dbReference type="Pfam" id="PF00244">
    <property type="entry name" value="14-3-3"/>
    <property type="match status" value="1"/>
</dbReference>
<dbReference type="EMBL" id="JARBJD010000100">
    <property type="protein sequence ID" value="KAK2952745.1"/>
    <property type="molecule type" value="Genomic_DNA"/>
</dbReference>
<dbReference type="InterPro" id="IPR036815">
    <property type="entry name" value="14-3-3_dom_sf"/>
</dbReference>
<evidence type="ECO:0000313" key="3">
    <source>
        <dbReference type="EMBL" id="KAK2952745.1"/>
    </source>
</evidence>
<evidence type="ECO:0000313" key="4">
    <source>
        <dbReference type="Proteomes" id="UP001281761"/>
    </source>
</evidence>
<name>A0ABQ9XMM2_9EUKA</name>
<dbReference type="PANTHER" id="PTHR18860">
    <property type="entry name" value="14-3-3 PROTEIN"/>
    <property type="match status" value="1"/>
</dbReference>
<dbReference type="InterPro" id="IPR023410">
    <property type="entry name" value="14-3-3_domain"/>
</dbReference>
<protein>
    <submittedName>
        <fullName evidence="3">14-3-3 protein</fullName>
    </submittedName>
</protein>
<dbReference type="SUPFAM" id="SSF48445">
    <property type="entry name" value="14-3-3 protein"/>
    <property type="match status" value="1"/>
</dbReference>
<dbReference type="Proteomes" id="UP001281761">
    <property type="component" value="Unassembled WGS sequence"/>
</dbReference>
<reference evidence="3 4" key="1">
    <citation type="journal article" date="2022" name="bioRxiv">
        <title>Genomics of Preaxostyla Flagellates Illuminates Evolutionary Transitions and the Path Towards Mitochondrial Loss.</title>
        <authorList>
            <person name="Novak L.V.F."/>
            <person name="Treitli S.C."/>
            <person name="Pyrih J."/>
            <person name="Halakuc P."/>
            <person name="Pipaliya S.V."/>
            <person name="Vacek V."/>
            <person name="Brzon O."/>
            <person name="Soukal P."/>
            <person name="Eme L."/>
            <person name="Dacks J.B."/>
            <person name="Karnkowska A."/>
            <person name="Elias M."/>
            <person name="Hampl V."/>
        </authorList>
    </citation>
    <scope>NUCLEOTIDE SEQUENCE [LARGE SCALE GENOMIC DNA]</scope>
    <source>
        <strain evidence="3">NAU3</strain>
        <tissue evidence="3">Gut</tissue>
    </source>
</reference>
<dbReference type="PIRSF" id="PIRSF000868">
    <property type="entry name" value="14-3-3"/>
    <property type="match status" value="1"/>
</dbReference>
<keyword evidence="4" id="KW-1185">Reference proteome</keyword>
<evidence type="ECO:0000259" key="2">
    <source>
        <dbReference type="SMART" id="SM00101"/>
    </source>
</evidence>
<dbReference type="Gene3D" id="1.20.190.20">
    <property type="entry name" value="14-3-3 domain"/>
    <property type="match status" value="1"/>
</dbReference>
<comment type="caution">
    <text evidence="3">The sequence shown here is derived from an EMBL/GenBank/DDBJ whole genome shotgun (WGS) entry which is preliminary data.</text>
</comment>
<dbReference type="SMART" id="SM00101">
    <property type="entry name" value="14_3_3"/>
    <property type="match status" value="1"/>
</dbReference>
<organism evidence="3 4">
    <name type="scientific">Blattamonas nauphoetae</name>
    <dbReference type="NCBI Taxonomy" id="2049346"/>
    <lineage>
        <taxon>Eukaryota</taxon>
        <taxon>Metamonada</taxon>
        <taxon>Preaxostyla</taxon>
        <taxon>Oxymonadida</taxon>
        <taxon>Blattamonas</taxon>
    </lineage>
</organism>
<gene>
    <name evidence="3" type="ORF">BLNAU_12394</name>
</gene>
<accession>A0ABQ9XMM2</accession>
<evidence type="ECO:0000256" key="1">
    <source>
        <dbReference type="ARBA" id="ARBA00006141"/>
    </source>
</evidence>